<keyword evidence="2" id="KW-0812">Transmembrane</keyword>
<dbReference type="InterPro" id="IPR021460">
    <property type="entry name" value="DUF3112"/>
</dbReference>
<evidence type="ECO:0000313" key="4">
    <source>
        <dbReference type="Proteomes" id="UP000566819"/>
    </source>
</evidence>
<feature type="transmembrane region" description="Helical" evidence="2">
    <location>
        <begin position="318"/>
        <end position="340"/>
    </location>
</feature>
<gene>
    <name evidence="3" type="ORF">G7Y89_g5987</name>
</gene>
<protein>
    <submittedName>
        <fullName evidence="3">Uncharacterized protein</fullName>
    </submittedName>
</protein>
<feature type="transmembrane region" description="Helical" evidence="2">
    <location>
        <begin position="361"/>
        <end position="383"/>
    </location>
</feature>
<dbReference type="OrthoDB" id="3357002at2759"/>
<feature type="region of interest" description="Disordered" evidence="1">
    <location>
        <begin position="532"/>
        <end position="563"/>
    </location>
</feature>
<feature type="compositionally biased region" description="Basic and acidic residues" evidence="1">
    <location>
        <begin position="553"/>
        <end position="563"/>
    </location>
</feature>
<dbReference type="Proteomes" id="UP000566819">
    <property type="component" value="Unassembled WGS sequence"/>
</dbReference>
<dbReference type="PANTHER" id="PTHR35184">
    <property type="entry name" value="YALI0C10208P"/>
    <property type="match status" value="1"/>
</dbReference>
<dbReference type="EMBL" id="JAAMPI010000374">
    <property type="protein sequence ID" value="KAF4632141.1"/>
    <property type="molecule type" value="Genomic_DNA"/>
</dbReference>
<evidence type="ECO:0000256" key="1">
    <source>
        <dbReference type="SAM" id="MobiDB-lite"/>
    </source>
</evidence>
<accession>A0A8H4W3G0</accession>
<dbReference type="Pfam" id="PF11309">
    <property type="entry name" value="DUF3112"/>
    <property type="match status" value="1"/>
</dbReference>
<reference evidence="3 4" key="1">
    <citation type="submission" date="2020-03" db="EMBL/GenBank/DDBJ databases">
        <title>Draft Genome Sequence of Cudoniella acicularis.</title>
        <authorList>
            <person name="Buettner E."/>
            <person name="Kellner H."/>
        </authorList>
    </citation>
    <scope>NUCLEOTIDE SEQUENCE [LARGE SCALE GENOMIC DNA]</scope>
    <source>
        <strain evidence="3 4">DSM 108380</strain>
    </source>
</reference>
<evidence type="ECO:0000256" key="2">
    <source>
        <dbReference type="SAM" id="Phobius"/>
    </source>
</evidence>
<keyword evidence="2" id="KW-1133">Transmembrane helix</keyword>
<keyword evidence="4" id="KW-1185">Reference proteome</keyword>
<dbReference type="PANTHER" id="PTHR35184:SF1">
    <property type="entry name" value="INTEGRAL MEMBRANE PROTEIN"/>
    <property type="match status" value="1"/>
</dbReference>
<feature type="transmembrane region" description="Helical" evidence="2">
    <location>
        <begin position="398"/>
        <end position="418"/>
    </location>
</feature>
<feature type="transmembrane region" description="Helical" evidence="2">
    <location>
        <begin position="281"/>
        <end position="306"/>
    </location>
</feature>
<keyword evidence="2" id="KW-0472">Membrane</keyword>
<name>A0A8H4W3G0_9HELO</name>
<organism evidence="3 4">
    <name type="scientific">Cudoniella acicularis</name>
    <dbReference type="NCBI Taxonomy" id="354080"/>
    <lineage>
        <taxon>Eukaryota</taxon>
        <taxon>Fungi</taxon>
        <taxon>Dikarya</taxon>
        <taxon>Ascomycota</taxon>
        <taxon>Pezizomycotina</taxon>
        <taxon>Leotiomycetes</taxon>
        <taxon>Helotiales</taxon>
        <taxon>Tricladiaceae</taxon>
        <taxon>Cudoniella</taxon>
    </lineage>
</organism>
<proteinExistence type="predicted"/>
<feature type="transmembrane region" description="Helical" evidence="2">
    <location>
        <begin position="179"/>
        <end position="199"/>
    </location>
</feature>
<sequence length="563" mass="61325">MHNRPAWIAAHEVMLAPETSPCELPVRLNGYDNKPEVQSILKRRSFIVNATETVISLEAAATVTLIINKTIVPSIVSSTPVSTSVGLSKEANNLLRLTDGQLENATLSALPMAAQTMTSAVRSSIRAAASGMTTKASAAAQSASPTIAVIAQQTKGPFAPPTEFLGGVPTTTLDVPITAVFLVLFIIGAATHFITHELNGKRGHKFHLSDMVFDFCMVRTVTTTMRIVWAFRPNNTSIVLAALIFENAGVVVLFAVNAIFTQRIIRAIHPNFGRSPVANTFFLLIIISVPFIIIHNITFTIVSFFTLDTKILGIARGFLLFGLAYTLTLCILPILLIVPAGLIPSATPIQRFGTGHFRTKVAILISASLILMAGALVRIISAIEEHRLENPGRVNSKAVFYTTGFMLEIIVVAMYALVRIDLRFWVPDGCKGPGDYITKDPTKAPVYSAESDEESFFQDVDVKMRMSLKGPTGGLEAQQWVADANSRKNPSREQVRQAIYDLGFQTDVVGPPIDSGDSEVLIYAFRVRKQGVESPGLPRRPPRAQNDSWLETRSVKTEAHSMI</sequence>
<feature type="transmembrane region" description="Helical" evidence="2">
    <location>
        <begin position="237"/>
        <end position="260"/>
    </location>
</feature>
<evidence type="ECO:0000313" key="3">
    <source>
        <dbReference type="EMBL" id="KAF4632141.1"/>
    </source>
</evidence>
<dbReference type="AlphaFoldDB" id="A0A8H4W3G0"/>
<comment type="caution">
    <text evidence="3">The sequence shown here is derived from an EMBL/GenBank/DDBJ whole genome shotgun (WGS) entry which is preliminary data.</text>
</comment>